<evidence type="ECO:0000256" key="1">
    <source>
        <dbReference type="SAM" id="MobiDB-lite"/>
    </source>
</evidence>
<proteinExistence type="predicted"/>
<gene>
    <name evidence="2" type="ORF">GFSPODELE1_LOCUS5576</name>
</gene>
<dbReference type="Proteomes" id="UP001497453">
    <property type="component" value="Chromosome 3"/>
</dbReference>
<evidence type="ECO:0000313" key="3">
    <source>
        <dbReference type="Proteomes" id="UP001497453"/>
    </source>
</evidence>
<evidence type="ECO:0000313" key="2">
    <source>
        <dbReference type="EMBL" id="CAL1705767.1"/>
    </source>
</evidence>
<feature type="compositionally biased region" description="Polar residues" evidence="1">
    <location>
        <begin position="191"/>
        <end position="200"/>
    </location>
</feature>
<sequence length="200" mass="23339">MHSIKREVDESKAQWVLMDRPTTPLSEEKDEFDPISMPRRLLFRINTWCDASDTPGVPIASSSLVEDALLCPNDSIVIPYPSIVVYLMWRPYGPMLFPVEIQTGSPNKRITRYKMMKHLFVAIQRWHEHLVECDYRTVTAHHFKFSYDITGVQVDELKLDRLVHYRGRRYVAQLHCEKMKSMSSSKPTPRHSITTLEDSC</sequence>
<reference evidence="3" key="1">
    <citation type="submission" date="2024-04" db="EMBL/GenBank/DDBJ databases">
        <authorList>
            <person name="Shaw F."/>
            <person name="Minotto A."/>
        </authorList>
    </citation>
    <scope>NUCLEOTIDE SEQUENCE [LARGE SCALE GENOMIC DNA]</scope>
</reference>
<accession>A0ABP1DD32</accession>
<organism evidence="2 3">
    <name type="scientific">Somion occarium</name>
    <dbReference type="NCBI Taxonomy" id="3059160"/>
    <lineage>
        <taxon>Eukaryota</taxon>
        <taxon>Fungi</taxon>
        <taxon>Dikarya</taxon>
        <taxon>Basidiomycota</taxon>
        <taxon>Agaricomycotina</taxon>
        <taxon>Agaricomycetes</taxon>
        <taxon>Polyporales</taxon>
        <taxon>Cerrenaceae</taxon>
        <taxon>Somion</taxon>
    </lineage>
</organism>
<keyword evidence="3" id="KW-1185">Reference proteome</keyword>
<protein>
    <submittedName>
        <fullName evidence="2">Uncharacterized protein</fullName>
    </submittedName>
</protein>
<feature type="region of interest" description="Disordered" evidence="1">
    <location>
        <begin position="181"/>
        <end position="200"/>
    </location>
</feature>
<name>A0ABP1DD32_9APHY</name>
<dbReference type="EMBL" id="OZ037946">
    <property type="protein sequence ID" value="CAL1705767.1"/>
    <property type="molecule type" value="Genomic_DNA"/>
</dbReference>